<dbReference type="AlphaFoldDB" id="A0A1Y2A5P9"/>
<comment type="caution">
    <text evidence="1">The sequence shown here is derived from an EMBL/GenBank/DDBJ whole genome shotgun (WGS) entry which is preliminary data.</text>
</comment>
<evidence type="ECO:0000313" key="1">
    <source>
        <dbReference type="EMBL" id="ORY17838.1"/>
    </source>
</evidence>
<sequence>MNSPHPTEDLTREVEAGAGTVPEQRLIIGLDYGTTYTGVAYATPLGATSTLREIDAVTDWGQRMDNHDKVPSVKSYSNVTEAKEAQWGSDLSPGAVAMVHTKLELDVGQVSEELDLILQSLKGMRNLNFQHIKTSTGLRGLPEYPYKSPEEIVTEYLTNVFQYLEKVVESFSEVLRRTISTDIVVTVPTEWKQSYRAMNATYRAATKAGFNERSFPRLKDVLFVTEAEAAAIYAVRYLKESEGQNFLKENGYFVLCDAGGGTVDVVSYKVKQLQPTLQLQQIGDPTGKKCGSIFINLEFRKWLRQLLGDKNYQKLDPYMEMSKITSHATEGQALRELMKTFDARKREFTKDFGRDIPIDLPAPLQDLHIPGKVNHGEITIPCAKMEEFFNICVDKVIELITGHFAQIEEEGGEPKNVFLVGGFGESQYLQEQIKHTLDLWDVKIRIPDTSWTSVVRGAVICGIEKTTAINLVKAMSCRHNYGIAVNQPFAATEHDPKDLVEHTTNGIQYASGHLIWLMTKGDLVLSDGPKVGEETITVSFSTPDNRSGKVTIYRYSDDDRPKRLRTAKYGKSK</sequence>
<organism evidence="1 2">
    <name type="scientific">Clohesyomyces aquaticus</name>
    <dbReference type="NCBI Taxonomy" id="1231657"/>
    <lineage>
        <taxon>Eukaryota</taxon>
        <taxon>Fungi</taxon>
        <taxon>Dikarya</taxon>
        <taxon>Ascomycota</taxon>
        <taxon>Pezizomycotina</taxon>
        <taxon>Dothideomycetes</taxon>
        <taxon>Pleosporomycetidae</taxon>
        <taxon>Pleosporales</taxon>
        <taxon>Lindgomycetaceae</taxon>
        <taxon>Clohesyomyces</taxon>
    </lineage>
</organism>
<dbReference type="Proteomes" id="UP000193144">
    <property type="component" value="Unassembled WGS sequence"/>
</dbReference>
<dbReference type="InterPro" id="IPR043129">
    <property type="entry name" value="ATPase_NBD"/>
</dbReference>
<reference evidence="1 2" key="1">
    <citation type="submission" date="2016-07" db="EMBL/GenBank/DDBJ databases">
        <title>Pervasive Adenine N6-methylation of Active Genes in Fungi.</title>
        <authorList>
            <consortium name="DOE Joint Genome Institute"/>
            <person name="Mondo S.J."/>
            <person name="Dannebaum R.O."/>
            <person name="Kuo R.C."/>
            <person name="Labutti K."/>
            <person name="Haridas S."/>
            <person name="Kuo A."/>
            <person name="Salamov A."/>
            <person name="Ahrendt S.R."/>
            <person name="Lipzen A."/>
            <person name="Sullivan W."/>
            <person name="Andreopoulos W.B."/>
            <person name="Clum A."/>
            <person name="Lindquist E."/>
            <person name="Daum C."/>
            <person name="Ramamoorthy G.K."/>
            <person name="Gryganskyi A."/>
            <person name="Culley D."/>
            <person name="Magnuson J.K."/>
            <person name="James T.Y."/>
            <person name="O'Malley M.A."/>
            <person name="Stajich J.E."/>
            <person name="Spatafora J.W."/>
            <person name="Visel A."/>
            <person name="Grigoriev I.V."/>
        </authorList>
    </citation>
    <scope>NUCLEOTIDE SEQUENCE [LARGE SCALE GENOMIC DNA]</scope>
    <source>
        <strain evidence="1 2">CBS 115471</strain>
    </source>
</reference>
<accession>A0A1Y2A5P9</accession>
<dbReference type="SUPFAM" id="SSF53067">
    <property type="entry name" value="Actin-like ATPase domain"/>
    <property type="match status" value="2"/>
</dbReference>
<name>A0A1Y2A5P9_9PLEO</name>
<dbReference type="Gene3D" id="3.90.640.10">
    <property type="entry name" value="Actin, Chain A, domain 4"/>
    <property type="match status" value="1"/>
</dbReference>
<dbReference type="EMBL" id="MCFA01000010">
    <property type="protein sequence ID" value="ORY17838.1"/>
    <property type="molecule type" value="Genomic_DNA"/>
</dbReference>
<dbReference type="Gene3D" id="3.30.420.40">
    <property type="match status" value="2"/>
</dbReference>
<proteinExistence type="predicted"/>
<keyword evidence="2" id="KW-1185">Reference proteome</keyword>
<dbReference type="OrthoDB" id="2963168at2759"/>
<dbReference type="PANTHER" id="PTHR14187">
    <property type="entry name" value="ALPHA KINASE/ELONGATION FACTOR 2 KINASE"/>
    <property type="match status" value="1"/>
</dbReference>
<gene>
    <name evidence="1" type="ORF">BCR34DRAFT_583400</name>
</gene>
<dbReference type="PANTHER" id="PTHR14187:SF5">
    <property type="entry name" value="HEAT SHOCK 70 KDA PROTEIN 12A"/>
    <property type="match status" value="1"/>
</dbReference>
<evidence type="ECO:0008006" key="3">
    <source>
        <dbReference type="Google" id="ProtNLM"/>
    </source>
</evidence>
<dbReference type="STRING" id="1231657.A0A1Y2A5P9"/>
<protein>
    <recommendedName>
        <fullName evidence="3">Actin-like ATPase domain-containing protein</fullName>
    </recommendedName>
</protein>
<evidence type="ECO:0000313" key="2">
    <source>
        <dbReference type="Proteomes" id="UP000193144"/>
    </source>
</evidence>
<dbReference type="CDD" id="cd10170">
    <property type="entry name" value="ASKHA_NBD_HSP70"/>
    <property type="match status" value="1"/>
</dbReference>